<evidence type="ECO:0000313" key="3">
    <source>
        <dbReference type="Proteomes" id="UP000191522"/>
    </source>
</evidence>
<gene>
    <name evidence="2" type="ORF">PENDEC_c005G02997</name>
</gene>
<feature type="region of interest" description="Disordered" evidence="1">
    <location>
        <begin position="41"/>
        <end position="67"/>
    </location>
</feature>
<organism evidence="2 3">
    <name type="scientific">Penicillium decumbens</name>
    <dbReference type="NCBI Taxonomy" id="69771"/>
    <lineage>
        <taxon>Eukaryota</taxon>
        <taxon>Fungi</taxon>
        <taxon>Dikarya</taxon>
        <taxon>Ascomycota</taxon>
        <taxon>Pezizomycotina</taxon>
        <taxon>Eurotiomycetes</taxon>
        <taxon>Eurotiomycetidae</taxon>
        <taxon>Eurotiales</taxon>
        <taxon>Aspergillaceae</taxon>
        <taxon>Penicillium</taxon>
    </lineage>
</organism>
<dbReference type="AlphaFoldDB" id="A0A1V6PHX7"/>
<evidence type="ECO:0000313" key="2">
    <source>
        <dbReference type="EMBL" id="OQD76126.1"/>
    </source>
</evidence>
<proteinExistence type="predicted"/>
<evidence type="ECO:0008006" key="4">
    <source>
        <dbReference type="Google" id="ProtNLM"/>
    </source>
</evidence>
<sequence length="136" mass="14911">MSKNRMPLYLGLAGAGAGGYYLYRAGGNVDTAKNEMKIDAEKAREKLPRGKGAEKTGEEFGKEAGVTIDEAVDNARSKFKPDEKIPEMAENGQHKFNELSQEARNKINEGIDKVDRTVEQKAAEANKSASGWFSKK</sequence>
<evidence type="ECO:0000256" key="1">
    <source>
        <dbReference type="SAM" id="MobiDB-lite"/>
    </source>
</evidence>
<dbReference type="Proteomes" id="UP000191522">
    <property type="component" value="Unassembled WGS sequence"/>
</dbReference>
<keyword evidence="3" id="KW-1185">Reference proteome</keyword>
<dbReference type="EMBL" id="MDYL01000005">
    <property type="protein sequence ID" value="OQD76126.1"/>
    <property type="molecule type" value="Genomic_DNA"/>
</dbReference>
<name>A0A1V6PHX7_PENDC</name>
<feature type="compositionally biased region" description="Basic and acidic residues" evidence="1">
    <location>
        <begin position="41"/>
        <end position="62"/>
    </location>
</feature>
<reference evidence="3" key="1">
    <citation type="journal article" date="2017" name="Nat. Microbiol.">
        <title>Global analysis of biosynthetic gene clusters reveals vast potential of secondary metabolite production in Penicillium species.</title>
        <authorList>
            <person name="Nielsen J.C."/>
            <person name="Grijseels S."/>
            <person name="Prigent S."/>
            <person name="Ji B."/>
            <person name="Dainat J."/>
            <person name="Nielsen K.F."/>
            <person name="Frisvad J.C."/>
            <person name="Workman M."/>
            <person name="Nielsen J."/>
        </authorList>
    </citation>
    <scope>NUCLEOTIDE SEQUENCE [LARGE SCALE GENOMIC DNA]</scope>
    <source>
        <strain evidence="3">IBT 11843</strain>
    </source>
</reference>
<accession>A0A1V6PHX7</accession>
<dbReference type="OrthoDB" id="5355126at2759"/>
<dbReference type="OMA" id="KHQMRID"/>
<comment type="caution">
    <text evidence="2">The sequence shown here is derived from an EMBL/GenBank/DDBJ whole genome shotgun (WGS) entry which is preliminary data.</text>
</comment>
<protein>
    <recommendedName>
        <fullName evidence="4">Calcofluor white hypersensitive protein</fullName>
    </recommendedName>
</protein>